<feature type="chain" id="PRO_5011693835" description="DUF1996 domain-containing protein" evidence="1">
    <location>
        <begin position="22"/>
        <end position="405"/>
    </location>
</feature>
<dbReference type="EMBL" id="FOXP01000004">
    <property type="protein sequence ID" value="SFP62320.1"/>
    <property type="molecule type" value="Genomic_DNA"/>
</dbReference>
<sequence>MKLFFHFVVSTALCLPTIAQAQAAPDPANDIYDGAVLPPKVDDGMVVADWLEGRPAHADGDAAPDSLGAFRFTCTAGRNGADDPIVYAAVPNGSPHDHQFFGNSLIRFDSTYETLRATPITDLSKFTCLNPLNKSGYWISDMLNGDGKVVRPDVVTIYYKRWPRSDPRCLRSDRPGINFCVGIIRGLRYIFGADMVTGTVPTGNFYYQCLEGANSSKGEPDLVAVGPHCGTAPGSRVQAHIQSPNCWDGKLLDSANHRSHVADFRDRDEAGNYVGDHCPASHPWILPRFELGAIYTLDDTFNRSGSWTPGTKTWTYSSDVMFGMPVRRPGSTLHSDWDGAWNDEVADMWVANCIDRHLSCNAGDLGNGLALKTTDPQNGRPAAPRLVPRPVLRRAPFHVGMHPAR</sequence>
<evidence type="ECO:0000259" key="2">
    <source>
        <dbReference type="Pfam" id="PF09362"/>
    </source>
</evidence>
<feature type="domain" description="DUF1996" evidence="2">
    <location>
        <begin position="83"/>
        <end position="341"/>
    </location>
</feature>
<dbReference type="OrthoDB" id="581239at2"/>
<dbReference type="PANTHER" id="PTHR43662">
    <property type="match status" value="1"/>
</dbReference>
<dbReference type="InterPro" id="IPR018535">
    <property type="entry name" value="DUF1996"/>
</dbReference>
<feature type="signal peptide" evidence="1">
    <location>
        <begin position="1"/>
        <end position="21"/>
    </location>
</feature>
<dbReference type="Pfam" id="PF09362">
    <property type="entry name" value="DUF1996"/>
    <property type="match status" value="1"/>
</dbReference>
<accession>A0A1I5RV70</accession>
<dbReference type="Proteomes" id="UP000199586">
    <property type="component" value="Unassembled WGS sequence"/>
</dbReference>
<evidence type="ECO:0000256" key="1">
    <source>
        <dbReference type="SAM" id="SignalP"/>
    </source>
</evidence>
<evidence type="ECO:0000313" key="4">
    <source>
        <dbReference type="Proteomes" id="UP000199586"/>
    </source>
</evidence>
<name>A0A1I5RV70_9SPHN</name>
<proteinExistence type="predicted"/>
<gene>
    <name evidence="3" type="ORF">SAMN04488241_104145</name>
</gene>
<keyword evidence="4" id="KW-1185">Reference proteome</keyword>
<reference evidence="3 4" key="1">
    <citation type="submission" date="2016-10" db="EMBL/GenBank/DDBJ databases">
        <authorList>
            <person name="de Groot N.N."/>
        </authorList>
    </citation>
    <scope>NUCLEOTIDE SEQUENCE [LARGE SCALE GENOMIC DNA]</scope>
    <source>
        <strain evidence="3 4">CGMCC 1.9113</strain>
    </source>
</reference>
<keyword evidence="1" id="KW-0732">Signal</keyword>
<dbReference type="RefSeq" id="WP_093332631.1">
    <property type="nucleotide sequence ID" value="NZ_FOXP01000004.1"/>
</dbReference>
<protein>
    <recommendedName>
        <fullName evidence="2">DUF1996 domain-containing protein</fullName>
    </recommendedName>
</protein>
<evidence type="ECO:0000313" key="3">
    <source>
        <dbReference type="EMBL" id="SFP62320.1"/>
    </source>
</evidence>
<organism evidence="3 4">
    <name type="scientific">Sphingomonas rubra</name>
    <dbReference type="NCBI Taxonomy" id="634430"/>
    <lineage>
        <taxon>Bacteria</taxon>
        <taxon>Pseudomonadati</taxon>
        <taxon>Pseudomonadota</taxon>
        <taxon>Alphaproteobacteria</taxon>
        <taxon>Sphingomonadales</taxon>
        <taxon>Sphingomonadaceae</taxon>
        <taxon>Sphingomonas</taxon>
    </lineage>
</organism>
<dbReference type="AlphaFoldDB" id="A0A1I5RV70"/>
<dbReference type="PANTHER" id="PTHR43662:SF3">
    <property type="entry name" value="DOMAIN PROTEIN, PUTATIVE (AFU_ORTHOLOGUE AFUA_6G11970)-RELATED"/>
    <property type="match status" value="1"/>
</dbReference>
<dbReference type="STRING" id="634430.SAMN04488241_104145"/>